<accession>A0A161LDG4</accession>
<evidence type="ECO:0000313" key="2">
    <source>
        <dbReference type="EMBL" id="GAT61977.1"/>
    </source>
</evidence>
<organism evidence="2 3">
    <name type="scientific">Paludibacter jiangxiensis</name>
    <dbReference type="NCBI Taxonomy" id="681398"/>
    <lineage>
        <taxon>Bacteria</taxon>
        <taxon>Pseudomonadati</taxon>
        <taxon>Bacteroidota</taxon>
        <taxon>Bacteroidia</taxon>
        <taxon>Bacteroidales</taxon>
        <taxon>Paludibacteraceae</taxon>
        <taxon>Paludibacter</taxon>
    </lineage>
</organism>
<dbReference type="RefSeq" id="WP_068701806.1">
    <property type="nucleotide sequence ID" value="NZ_BDCR01000001.1"/>
</dbReference>
<dbReference type="GO" id="GO:0004553">
    <property type="term" value="F:hydrolase activity, hydrolyzing O-glycosyl compounds"/>
    <property type="evidence" value="ECO:0007669"/>
    <property type="project" value="UniProtKB-ARBA"/>
</dbReference>
<comment type="caution">
    <text evidence="2">The sequence shown here is derived from an EMBL/GenBank/DDBJ whole genome shotgun (WGS) entry which is preliminary data.</text>
</comment>
<keyword evidence="3" id="KW-1185">Reference proteome</keyword>
<reference evidence="3" key="1">
    <citation type="submission" date="2016-04" db="EMBL/GenBank/DDBJ databases">
        <title>Draft genome sequence of Paludibacter jiangxiensis strain NM7.</title>
        <authorList>
            <person name="Qiu Y."/>
            <person name="Matsuura N."/>
            <person name="Ohashi A."/>
            <person name="Tourlousse M.D."/>
            <person name="Sekiguchi Y."/>
        </authorList>
    </citation>
    <scope>NUCLEOTIDE SEQUENCE [LARGE SCALE GENOMIC DNA]</scope>
    <source>
        <strain evidence="3">NM7</strain>
    </source>
</reference>
<keyword evidence="1" id="KW-0732">Signal</keyword>
<dbReference type="GO" id="GO:0030246">
    <property type="term" value="F:carbohydrate binding"/>
    <property type="evidence" value="ECO:0007669"/>
    <property type="project" value="UniProtKB-KW"/>
</dbReference>
<dbReference type="STRING" id="681398.PJIAN_1567"/>
<dbReference type="AlphaFoldDB" id="A0A161LDG4"/>
<name>A0A161LDG4_9BACT</name>
<dbReference type="GO" id="GO:0005975">
    <property type="term" value="P:carbohydrate metabolic process"/>
    <property type="evidence" value="ECO:0007669"/>
    <property type="project" value="UniProtKB-ARBA"/>
</dbReference>
<feature type="signal peptide" evidence="1">
    <location>
        <begin position="1"/>
        <end position="22"/>
    </location>
</feature>
<proteinExistence type="predicted"/>
<dbReference type="Pfam" id="PF13385">
    <property type="entry name" value="Laminin_G_3"/>
    <property type="match status" value="1"/>
</dbReference>
<dbReference type="Proteomes" id="UP000076586">
    <property type="component" value="Unassembled WGS sequence"/>
</dbReference>
<keyword evidence="2" id="KW-0430">Lectin</keyword>
<sequence length="226" mass="25775">MARTRIYSLLLILLCLPLSIQAQKGKEKSNGKNQTEWVVCKFLDKTKDSVRVLGNPRIISSKFGKAVLFDGTKDGIFINQMPLAGLEQFTVEAIFRPDEGGKFEQRFFHCGEIKGSRVMMELRSTPKGWYFDAFLNANDSKKTLADSTLLHPSNQWYHVAFVVDKGKLTTYVNGKKELQENIPMTPFFKGMTSLGVRQNELSWFKGAIYKIRITPKALKPDLFIRK</sequence>
<dbReference type="EMBL" id="BDCR01000001">
    <property type="protein sequence ID" value="GAT61977.1"/>
    <property type="molecule type" value="Genomic_DNA"/>
</dbReference>
<protein>
    <submittedName>
        <fullName evidence="2">Concanavalin A-like lectin/glucanases superfamily protein</fullName>
    </submittedName>
</protein>
<dbReference type="SUPFAM" id="SSF49899">
    <property type="entry name" value="Concanavalin A-like lectins/glucanases"/>
    <property type="match status" value="1"/>
</dbReference>
<dbReference type="InterPro" id="IPR013320">
    <property type="entry name" value="ConA-like_dom_sf"/>
</dbReference>
<evidence type="ECO:0000256" key="1">
    <source>
        <dbReference type="SAM" id="SignalP"/>
    </source>
</evidence>
<reference evidence="3" key="2">
    <citation type="journal article" date="2017" name="Genome Announc.">
        <title>Draft genome sequence of Paludibacter jiangxiensis NM7(T), a propionate-producing fermentative bacterium.</title>
        <authorList>
            <person name="Qiu Y.-L."/>
            <person name="Tourlousse D.M."/>
            <person name="Matsuura N."/>
            <person name="Ohashi A."/>
            <person name="Sekiguchi Y."/>
        </authorList>
    </citation>
    <scope>NUCLEOTIDE SEQUENCE [LARGE SCALE GENOMIC DNA]</scope>
    <source>
        <strain evidence="3">NM7</strain>
    </source>
</reference>
<gene>
    <name evidence="2" type="ORF">PJIAN_1567</name>
</gene>
<feature type="chain" id="PRO_5007824606" evidence="1">
    <location>
        <begin position="23"/>
        <end position="226"/>
    </location>
</feature>
<evidence type="ECO:0000313" key="3">
    <source>
        <dbReference type="Proteomes" id="UP000076586"/>
    </source>
</evidence>
<dbReference type="Gene3D" id="2.60.120.200">
    <property type="match status" value="1"/>
</dbReference>
<dbReference type="OrthoDB" id="2582440at2"/>